<dbReference type="PROSITE" id="PS51387">
    <property type="entry name" value="FAD_PCMH"/>
    <property type="match status" value="1"/>
</dbReference>
<dbReference type="GO" id="GO:0008762">
    <property type="term" value="F:UDP-N-acetylmuramate dehydrogenase activity"/>
    <property type="evidence" value="ECO:0007669"/>
    <property type="project" value="UniProtKB-UniRule"/>
</dbReference>
<name>A0A2H0XDD1_UNCKA</name>
<sequence length="330" mass="36231">MTITNEPMSNHTSLKVGGSADLYVMAASRDQLISAYTKSAKNNMSIFILGGGTNILVGDKGIRGAVVKNNWRDLEIGGTVKTKLIEERKKRNQQTIWRTGLLNWDDLGISSATEGIKIKVSSGYSLPLLISETLKRGITGLELFSGIPGTVGGAVWNNIHGADWFFGDFLDEVEVCNNNGNVYCIKNDRLSLEYNDSYFHTHDLLIVSATLNLFLGDVKHAKETSKEWIKRKTVQPKNSAGCIFSNITEEEKIKAGLDNLSVGYIIDKVLGLRGYQVGQAKISESHANFIETFSGAKASHVVAVIDHVKNLAKEKLGLNLIEEIVRVGEF</sequence>
<proteinExistence type="inferred from homology"/>
<dbReference type="Gene3D" id="3.30.43.10">
    <property type="entry name" value="Uridine Diphospho-n-acetylenolpyruvylglucosamine Reductase, domain 2"/>
    <property type="match status" value="1"/>
</dbReference>
<keyword evidence="9 16" id="KW-0521">NADP</keyword>
<dbReference type="Gene3D" id="3.90.78.10">
    <property type="entry name" value="UDP-N-acetylenolpyruvoylglucosamine reductase, C-terminal domain"/>
    <property type="match status" value="1"/>
</dbReference>
<dbReference type="InterPro" id="IPR036635">
    <property type="entry name" value="MurB_C_sf"/>
</dbReference>
<evidence type="ECO:0000256" key="3">
    <source>
        <dbReference type="ARBA" id="ARBA00004496"/>
    </source>
</evidence>
<dbReference type="Proteomes" id="UP000230340">
    <property type="component" value="Unassembled WGS sequence"/>
</dbReference>
<keyword evidence="12 16" id="KW-0560">Oxidoreductase</keyword>
<evidence type="ECO:0000256" key="8">
    <source>
        <dbReference type="ARBA" id="ARBA00022827"/>
    </source>
</evidence>
<dbReference type="PANTHER" id="PTHR21071:SF4">
    <property type="entry name" value="UDP-N-ACETYLENOLPYRUVOYLGLUCOSAMINE REDUCTASE"/>
    <property type="match status" value="1"/>
</dbReference>
<evidence type="ECO:0000256" key="15">
    <source>
        <dbReference type="ARBA" id="ARBA00048914"/>
    </source>
</evidence>
<protein>
    <recommendedName>
        <fullName evidence="16">UDP-N-acetylenolpyruvoylglucosamine reductase</fullName>
        <ecNumber evidence="16">1.3.1.98</ecNumber>
    </recommendedName>
    <alternativeName>
        <fullName evidence="16">UDP-N-acetylmuramate dehydrogenase</fullName>
    </alternativeName>
</protein>
<comment type="pathway">
    <text evidence="4 16">Cell wall biogenesis; peptidoglycan biosynthesis.</text>
</comment>
<keyword evidence="6 16" id="KW-0132">Cell division</keyword>
<dbReference type="GO" id="GO:0009252">
    <property type="term" value="P:peptidoglycan biosynthetic process"/>
    <property type="evidence" value="ECO:0007669"/>
    <property type="project" value="UniProtKB-UniRule"/>
</dbReference>
<comment type="caution">
    <text evidence="16">Lacks conserved residue(s) required for the propagation of feature annotation.</text>
</comment>
<keyword evidence="5 16" id="KW-0963">Cytoplasm</keyword>
<evidence type="ECO:0000256" key="1">
    <source>
        <dbReference type="ARBA" id="ARBA00001974"/>
    </source>
</evidence>
<evidence type="ECO:0000313" key="18">
    <source>
        <dbReference type="EMBL" id="PIS22950.1"/>
    </source>
</evidence>
<dbReference type="InterPro" id="IPR016166">
    <property type="entry name" value="FAD-bd_PCMH"/>
</dbReference>
<dbReference type="InterPro" id="IPR016169">
    <property type="entry name" value="FAD-bd_PCMH_sub2"/>
</dbReference>
<gene>
    <name evidence="16" type="primary">murB</name>
    <name evidence="18" type="ORF">COT49_02575</name>
</gene>
<evidence type="ECO:0000256" key="6">
    <source>
        <dbReference type="ARBA" id="ARBA00022618"/>
    </source>
</evidence>
<keyword evidence="7 16" id="KW-0285">Flavoprotein</keyword>
<comment type="caution">
    <text evidence="18">The sequence shown here is derived from an EMBL/GenBank/DDBJ whole genome shotgun (WGS) entry which is preliminary data.</text>
</comment>
<evidence type="ECO:0000256" key="12">
    <source>
        <dbReference type="ARBA" id="ARBA00023002"/>
    </source>
</evidence>
<dbReference type="GO" id="GO:0008360">
    <property type="term" value="P:regulation of cell shape"/>
    <property type="evidence" value="ECO:0007669"/>
    <property type="project" value="UniProtKB-KW"/>
</dbReference>
<feature type="domain" description="FAD-binding PCMH-type" evidence="17">
    <location>
        <begin position="16"/>
        <end position="216"/>
    </location>
</feature>
<keyword evidence="10 16" id="KW-0133">Cell shape</keyword>
<comment type="subcellular location">
    <subcellularLocation>
        <location evidence="3 16">Cytoplasm</location>
    </subcellularLocation>
</comment>
<organism evidence="18 19">
    <name type="scientific">candidate division WWE3 bacterium CG08_land_8_20_14_0_20_40_13</name>
    <dbReference type="NCBI Taxonomy" id="1975084"/>
    <lineage>
        <taxon>Bacteria</taxon>
        <taxon>Katanobacteria</taxon>
    </lineage>
</organism>
<evidence type="ECO:0000256" key="7">
    <source>
        <dbReference type="ARBA" id="ARBA00022630"/>
    </source>
</evidence>
<accession>A0A2H0XDD1</accession>
<evidence type="ECO:0000256" key="2">
    <source>
        <dbReference type="ARBA" id="ARBA00003921"/>
    </source>
</evidence>
<reference evidence="19" key="1">
    <citation type="submission" date="2017-09" db="EMBL/GenBank/DDBJ databases">
        <title>Depth-based differentiation of microbial function through sediment-hosted aquifers and enrichment of novel symbionts in the deep terrestrial subsurface.</title>
        <authorList>
            <person name="Probst A.J."/>
            <person name="Ladd B."/>
            <person name="Jarett J.K."/>
            <person name="Geller-Mcgrath D.E."/>
            <person name="Sieber C.M.K."/>
            <person name="Emerson J.B."/>
            <person name="Anantharaman K."/>
            <person name="Thomas B.C."/>
            <person name="Malmstrom R."/>
            <person name="Stieglmeier M."/>
            <person name="Klingl A."/>
            <person name="Woyke T."/>
            <person name="Ryan C.M."/>
            <person name="Banfield J.F."/>
        </authorList>
    </citation>
    <scope>NUCLEOTIDE SEQUENCE [LARGE SCALE GENOMIC DNA]</scope>
</reference>
<dbReference type="PANTHER" id="PTHR21071">
    <property type="entry name" value="UDP-N-ACETYLENOLPYRUVOYLGLUCOSAMINE REDUCTASE"/>
    <property type="match status" value="1"/>
</dbReference>
<dbReference type="GO" id="GO:0071555">
    <property type="term" value="P:cell wall organization"/>
    <property type="evidence" value="ECO:0007669"/>
    <property type="project" value="UniProtKB-KW"/>
</dbReference>
<dbReference type="InterPro" id="IPR006094">
    <property type="entry name" value="Oxid_FAD_bind_N"/>
</dbReference>
<keyword evidence="14 16" id="KW-0961">Cell wall biogenesis/degradation</keyword>
<evidence type="ECO:0000256" key="14">
    <source>
        <dbReference type="ARBA" id="ARBA00023316"/>
    </source>
</evidence>
<dbReference type="InterPro" id="IPR003170">
    <property type="entry name" value="MurB"/>
</dbReference>
<comment type="cofactor">
    <cofactor evidence="1 16">
        <name>FAD</name>
        <dbReference type="ChEBI" id="CHEBI:57692"/>
    </cofactor>
</comment>
<evidence type="ECO:0000256" key="4">
    <source>
        <dbReference type="ARBA" id="ARBA00004752"/>
    </source>
</evidence>
<dbReference type="GO" id="GO:0071949">
    <property type="term" value="F:FAD binding"/>
    <property type="evidence" value="ECO:0007669"/>
    <property type="project" value="InterPro"/>
</dbReference>
<comment type="similarity">
    <text evidence="16">Belongs to the MurB family.</text>
</comment>
<feature type="active site" description="Proton donor" evidence="16">
    <location>
        <position position="242"/>
    </location>
</feature>
<evidence type="ECO:0000256" key="11">
    <source>
        <dbReference type="ARBA" id="ARBA00022984"/>
    </source>
</evidence>
<dbReference type="InterPro" id="IPR016167">
    <property type="entry name" value="FAD-bd_PCMH_sub1"/>
</dbReference>
<evidence type="ECO:0000256" key="10">
    <source>
        <dbReference type="ARBA" id="ARBA00022960"/>
    </source>
</evidence>
<evidence type="ECO:0000256" key="9">
    <source>
        <dbReference type="ARBA" id="ARBA00022857"/>
    </source>
</evidence>
<dbReference type="EMBL" id="PEYT01000023">
    <property type="protein sequence ID" value="PIS22950.1"/>
    <property type="molecule type" value="Genomic_DNA"/>
</dbReference>
<dbReference type="GO" id="GO:0005829">
    <property type="term" value="C:cytosol"/>
    <property type="evidence" value="ECO:0007669"/>
    <property type="project" value="TreeGrafter"/>
</dbReference>
<dbReference type="Pfam" id="PF02873">
    <property type="entry name" value="MurB_C"/>
    <property type="match status" value="1"/>
</dbReference>
<evidence type="ECO:0000256" key="16">
    <source>
        <dbReference type="HAMAP-Rule" id="MF_00037"/>
    </source>
</evidence>
<dbReference type="Gene3D" id="3.30.465.10">
    <property type="match status" value="1"/>
</dbReference>
<comment type="catalytic activity">
    <reaction evidence="15 16">
        <text>UDP-N-acetyl-alpha-D-muramate + NADP(+) = UDP-N-acetyl-3-O-(1-carboxyvinyl)-alpha-D-glucosamine + NADPH + H(+)</text>
        <dbReference type="Rhea" id="RHEA:12248"/>
        <dbReference type="ChEBI" id="CHEBI:15378"/>
        <dbReference type="ChEBI" id="CHEBI:57783"/>
        <dbReference type="ChEBI" id="CHEBI:58349"/>
        <dbReference type="ChEBI" id="CHEBI:68483"/>
        <dbReference type="ChEBI" id="CHEBI:70757"/>
        <dbReference type="EC" id="1.3.1.98"/>
    </reaction>
</comment>
<dbReference type="HAMAP" id="MF_00037">
    <property type="entry name" value="MurB"/>
    <property type="match status" value="1"/>
</dbReference>
<feature type="active site" evidence="16">
    <location>
        <position position="323"/>
    </location>
</feature>
<keyword evidence="11 16" id="KW-0573">Peptidoglycan synthesis</keyword>
<dbReference type="Pfam" id="PF01565">
    <property type="entry name" value="FAD_binding_4"/>
    <property type="match status" value="1"/>
</dbReference>
<keyword evidence="13 16" id="KW-0131">Cell cycle</keyword>
<dbReference type="InterPro" id="IPR011601">
    <property type="entry name" value="MurB_C"/>
</dbReference>
<dbReference type="SUPFAM" id="SSF56194">
    <property type="entry name" value="Uridine diphospho-N-Acetylenolpyruvylglucosamine reductase, MurB, C-terminal domain"/>
    <property type="match status" value="1"/>
</dbReference>
<dbReference type="AlphaFoldDB" id="A0A2H0XDD1"/>
<comment type="function">
    <text evidence="2 16">Cell wall formation.</text>
</comment>
<evidence type="ECO:0000256" key="5">
    <source>
        <dbReference type="ARBA" id="ARBA00022490"/>
    </source>
</evidence>
<evidence type="ECO:0000256" key="13">
    <source>
        <dbReference type="ARBA" id="ARBA00023306"/>
    </source>
</evidence>
<dbReference type="GO" id="GO:0051301">
    <property type="term" value="P:cell division"/>
    <property type="evidence" value="ECO:0007669"/>
    <property type="project" value="UniProtKB-KW"/>
</dbReference>
<evidence type="ECO:0000313" key="19">
    <source>
        <dbReference type="Proteomes" id="UP000230340"/>
    </source>
</evidence>
<dbReference type="InterPro" id="IPR036318">
    <property type="entry name" value="FAD-bd_PCMH-like_sf"/>
</dbReference>
<dbReference type="UniPathway" id="UPA00219"/>
<evidence type="ECO:0000259" key="17">
    <source>
        <dbReference type="PROSITE" id="PS51387"/>
    </source>
</evidence>
<keyword evidence="8 16" id="KW-0274">FAD</keyword>
<dbReference type="EC" id="1.3.1.98" evidence="16"/>
<dbReference type="SUPFAM" id="SSF56176">
    <property type="entry name" value="FAD-binding/transporter-associated domain-like"/>
    <property type="match status" value="2"/>
</dbReference>